<dbReference type="Ensembl" id="ENSECRT00000031010.1">
    <property type="protein sequence ID" value="ENSECRP00000030366.1"/>
    <property type="gene ID" value="ENSECRG00000020610.1"/>
</dbReference>
<dbReference type="AlphaFoldDB" id="A0A8C4XH33"/>
<reference evidence="1" key="2">
    <citation type="submission" date="2025-09" db="UniProtKB">
        <authorList>
            <consortium name="Ensembl"/>
        </authorList>
    </citation>
    <scope>IDENTIFICATION</scope>
</reference>
<name>A0A8C4XH33_ERPCA</name>
<reference evidence="1" key="1">
    <citation type="submission" date="2025-08" db="UniProtKB">
        <authorList>
            <consortium name="Ensembl"/>
        </authorList>
    </citation>
    <scope>IDENTIFICATION</scope>
</reference>
<keyword evidence="2" id="KW-1185">Reference proteome</keyword>
<dbReference type="GeneTree" id="ENSGT01050000245873"/>
<sequence length="52" mass="6221">QKSNVRRRHQQCAATMAHALQSQQFARQRKHLPRISLIKNESRRFEEDHIPS</sequence>
<evidence type="ECO:0000313" key="2">
    <source>
        <dbReference type="Proteomes" id="UP000694620"/>
    </source>
</evidence>
<organism evidence="1 2">
    <name type="scientific">Erpetoichthys calabaricus</name>
    <name type="common">Rope fish</name>
    <name type="synonym">Calamoichthys calabaricus</name>
    <dbReference type="NCBI Taxonomy" id="27687"/>
    <lineage>
        <taxon>Eukaryota</taxon>
        <taxon>Metazoa</taxon>
        <taxon>Chordata</taxon>
        <taxon>Craniata</taxon>
        <taxon>Vertebrata</taxon>
        <taxon>Euteleostomi</taxon>
        <taxon>Actinopterygii</taxon>
        <taxon>Polypteriformes</taxon>
        <taxon>Polypteridae</taxon>
        <taxon>Erpetoichthys</taxon>
    </lineage>
</organism>
<proteinExistence type="predicted"/>
<dbReference type="Proteomes" id="UP000694620">
    <property type="component" value="Unassembled WGS sequence"/>
</dbReference>
<protein>
    <submittedName>
        <fullName evidence="1">Uncharacterized protein</fullName>
    </submittedName>
</protein>
<evidence type="ECO:0000313" key="1">
    <source>
        <dbReference type="Ensembl" id="ENSECRP00000030366.1"/>
    </source>
</evidence>
<accession>A0A8C4XH33</accession>